<feature type="region of interest" description="Disordered" evidence="3">
    <location>
        <begin position="120"/>
        <end position="154"/>
    </location>
</feature>
<feature type="compositionally biased region" description="Low complexity" evidence="3">
    <location>
        <begin position="189"/>
        <end position="199"/>
    </location>
</feature>
<dbReference type="SMART" id="SM00360">
    <property type="entry name" value="RRM"/>
    <property type="match status" value="1"/>
</dbReference>
<proteinExistence type="predicted"/>
<evidence type="ECO:0000256" key="3">
    <source>
        <dbReference type="SAM" id="MobiDB-lite"/>
    </source>
</evidence>
<dbReference type="EMBL" id="JAPWDQ010000002">
    <property type="protein sequence ID" value="KAJ5493017.1"/>
    <property type="molecule type" value="Genomic_DNA"/>
</dbReference>
<dbReference type="RefSeq" id="XP_056793397.1">
    <property type="nucleotide sequence ID" value="XM_056931366.1"/>
</dbReference>
<feature type="compositionally biased region" description="Polar residues" evidence="3">
    <location>
        <begin position="477"/>
        <end position="489"/>
    </location>
</feature>
<feature type="compositionally biased region" description="Basic and acidic residues" evidence="3">
    <location>
        <begin position="819"/>
        <end position="831"/>
    </location>
</feature>
<feature type="region of interest" description="Disordered" evidence="3">
    <location>
        <begin position="180"/>
        <end position="206"/>
    </location>
</feature>
<feature type="domain" description="RRM" evidence="4">
    <location>
        <begin position="523"/>
        <end position="601"/>
    </location>
</feature>
<sequence length="920" mass="100565">MLGPFQIRDLHAPSTSESEVQIVPDDGRNLHGVVEVSATDYDQIAASHPRARLTYFDADDGDQITVGSSLELSQRLDEPPEENTPDNLGAEPTSMHIFDIHRSNSITEIWRKFEKPGSNFLSKHEAGDSSAEQSNEEDNHESSKDSQSSHRTTVNDTQIEDQPFMAAFEAELANLLSSAENTGPRDANAETSSTANSSTPDPRRPQHPLEVIATTFLYHLVHGANSVQSELRSRLPELREQLRTAQRTVPENVRSSLQHLLASIEVHMRTAYQHIPENGRHFAEDAFQAGRPVAESAADGLRTIAFELNEASKALYAAFETELNQFSTNGLNSWFERAQGASSAFSTTSMGRAASPSAPQAMGVDIPTCDVQGARPNVPVPSYSRVSVSRDSKAQGDTLWCGFSNLENDTAWSSNTFPYSDSNPPKFSQRTPAAPSTPWPVYASHQQHSNVPLWAPWVVSQPAQNTHHPLHSVAQGHDSQPPTTISSPSHAPRPSVRQSSSRPATSSVRHDHNKEPTEISEKKVLFVGNVGFQVTEKMIREVFSSKGFVVTVRLPRDSDTGNHAGFGFIEFPSIHPAMAAMDVLQGVHIDGHAINLEFSDDSIVDPNESSEYVPSQRATLFETFSNKECRKPPQPAESSSAQPASPRESRQKSIPIEEPDWSSLYDHSQDGGSKEVSSPRTASHLVDSIGTRSQPAELHSRLPNLSHFPPVFQTEAQQVSSQQSTVTENPWQMHETRDMSSLSLGTNTEALHLSQECLTSPQVELASGVQHPSAPTSAPLGVPGVHGLDAAPMERGFDMNSACVNSQSSRNSYGSRPWARLDKRERRRSRDASSLGIPGSFPAETNSSSEFTLPKASSTDVQQSEMDHCVSSLIDLGYGTVEQGGRSRLAIYAAASNGVLSDAIDIIEEETKAYDRRRQN</sequence>
<evidence type="ECO:0000313" key="6">
    <source>
        <dbReference type="Proteomes" id="UP001148312"/>
    </source>
</evidence>
<reference evidence="5" key="1">
    <citation type="submission" date="2022-12" db="EMBL/GenBank/DDBJ databases">
        <authorList>
            <person name="Petersen C."/>
        </authorList>
    </citation>
    <scope>NUCLEOTIDE SEQUENCE</scope>
    <source>
        <strain evidence="5">IBT 30728</strain>
    </source>
</reference>
<dbReference type="InterPro" id="IPR000504">
    <property type="entry name" value="RRM_dom"/>
</dbReference>
<feature type="region of interest" description="Disordered" evidence="3">
    <location>
        <begin position="714"/>
        <end position="733"/>
    </location>
</feature>
<feature type="region of interest" description="Disordered" evidence="3">
    <location>
        <begin position="626"/>
        <end position="707"/>
    </location>
</feature>
<dbReference type="PANTHER" id="PTHR48027">
    <property type="entry name" value="HETEROGENEOUS NUCLEAR RIBONUCLEOPROTEIN 87F-RELATED"/>
    <property type="match status" value="1"/>
</dbReference>
<dbReference type="Gene3D" id="3.30.70.330">
    <property type="match status" value="1"/>
</dbReference>
<evidence type="ECO:0000313" key="5">
    <source>
        <dbReference type="EMBL" id="KAJ5493017.1"/>
    </source>
</evidence>
<feature type="compositionally biased region" description="Low complexity" evidence="3">
    <location>
        <begin position="492"/>
        <end position="503"/>
    </location>
</feature>
<feature type="compositionally biased region" description="Low complexity" evidence="3">
    <location>
        <begin position="714"/>
        <end position="728"/>
    </location>
</feature>
<evidence type="ECO:0000259" key="4">
    <source>
        <dbReference type="PROSITE" id="PS50102"/>
    </source>
</evidence>
<feature type="compositionally biased region" description="Basic and acidic residues" evidence="3">
    <location>
        <begin position="508"/>
        <end position="519"/>
    </location>
</feature>
<dbReference type="Proteomes" id="UP001148312">
    <property type="component" value="Unassembled WGS sequence"/>
</dbReference>
<feature type="region of interest" description="Disordered" evidence="3">
    <location>
        <begin position="766"/>
        <end position="787"/>
    </location>
</feature>
<feature type="region of interest" description="Disordered" evidence="3">
    <location>
        <begin position="422"/>
        <end position="443"/>
    </location>
</feature>
<dbReference type="Pfam" id="PF00076">
    <property type="entry name" value="RRM_1"/>
    <property type="match status" value="1"/>
</dbReference>
<organism evidence="5 6">
    <name type="scientific">Penicillium diatomitis</name>
    <dbReference type="NCBI Taxonomy" id="2819901"/>
    <lineage>
        <taxon>Eukaryota</taxon>
        <taxon>Fungi</taxon>
        <taxon>Dikarya</taxon>
        <taxon>Ascomycota</taxon>
        <taxon>Pezizomycotina</taxon>
        <taxon>Eurotiomycetes</taxon>
        <taxon>Eurotiomycetidae</taxon>
        <taxon>Eurotiales</taxon>
        <taxon>Aspergillaceae</taxon>
        <taxon>Penicillium</taxon>
    </lineage>
</organism>
<evidence type="ECO:0000256" key="1">
    <source>
        <dbReference type="ARBA" id="ARBA00022884"/>
    </source>
</evidence>
<feature type="compositionally biased region" description="Polar residues" evidence="3">
    <location>
        <begin position="843"/>
        <end position="864"/>
    </location>
</feature>
<dbReference type="SUPFAM" id="SSF54928">
    <property type="entry name" value="RNA-binding domain, RBD"/>
    <property type="match status" value="1"/>
</dbReference>
<feature type="region of interest" description="Disordered" evidence="3">
    <location>
        <begin position="803"/>
        <end position="864"/>
    </location>
</feature>
<dbReference type="InterPro" id="IPR012677">
    <property type="entry name" value="Nucleotide-bd_a/b_plait_sf"/>
</dbReference>
<comment type="caution">
    <text evidence="5">The sequence shown here is derived from an EMBL/GenBank/DDBJ whole genome shotgun (WGS) entry which is preliminary data.</text>
</comment>
<feature type="compositionally biased region" description="Polar residues" evidence="3">
    <location>
        <begin position="803"/>
        <end position="814"/>
    </location>
</feature>
<evidence type="ECO:0000256" key="2">
    <source>
        <dbReference type="PROSITE-ProRule" id="PRU00176"/>
    </source>
</evidence>
<dbReference type="GO" id="GO:0003723">
    <property type="term" value="F:RNA binding"/>
    <property type="evidence" value="ECO:0007669"/>
    <property type="project" value="UniProtKB-UniRule"/>
</dbReference>
<feature type="compositionally biased region" description="Low complexity" evidence="3">
    <location>
        <begin position="636"/>
        <end position="646"/>
    </location>
</feature>
<dbReference type="PROSITE" id="PS50102">
    <property type="entry name" value="RRM"/>
    <property type="match status" value="1"/>
</dbReference>
<gene>
    <name evidence="5" type="ORF">N7539_001763</name>
</gene>
<dbReference type="GeneID" id="81621615"/>
<dbReference type="InterPro" id="IPR052462">
    <property type="entry name" value="SLIRP/GR-RBP-like"/>
</dbReference>
<feature type="compositionally biased region" description="Polar residues" evidence="3">
    <location>
        <begin position="422"/>
        <end position="431"/>
    </location>
</feature>
<feature type="region of interest" description="Disordered" evidence="3">
    <location>
        <begin position="1"/>
        <end position="20"/>
    </location>
</feature>
<dbReference type="AlphaFoldDB" id="A0A9W9XHA3"/>
<protein>
    <recommendedName>
        <fullName evidence="4">RRM domain-containing protein</fullName>
    </recommendedName>
</protein>
<keyword evidence="6" id="KW-1185">Reference proteome</keyword>
<reference evidence="5" key="2">
    <citation type="journal article" date="2023" name="IMA Fungus">
        <title>Comparative genomic study of the Penicillium genus elucidates a diverse pangenome and 15 lateral gene transfer events.</title>
        <authorList>
            <person name="Petersen C."/>
            <person name="Sorensen T."/>
            <person name="Nielsen M.R."/>
            <person name="Sondergaard T.E."/>
            <person name="Sorensen J.L."/>
            <person name="Fitzpatrick D.A."/>
            <person name="Frisvad J.C."/>
            <person name="Nielsen K.L."/>
        </authorList>
    </citation>
    <scope>NUCLEOTIDE SEQUENCE</scope>
    <source>
        <strain evidence="5">IBT 30728</strain>
    </source>
</reference>
<feature type="region of interest" description="Disordered" evidence="3">
    <location>
        <begin position="71"/>
        <end position="93"/>
    </location>
</feature>
<keyword evidence="1 2" id="KW-0694">RNA-binding</keyword>
<accession>A0A9W9XHA3</accession>
<dbReference type="InterPro" id="IPR035979">
    <property type="entry name" value="RBD_domain_sf"/>
</dbReference>
<feature type="region of interest" description="Disordered" evidence="3">
    <location>
        <begin position="468"/>
        <end position="519"/>
    </location>
</feature>
<name>A0A9W9XHA3_9EURO</name>